<dbReference type="InterPro" id="IPR007712">
    <property type="entry name" value="RelE/ParE_toxin"/>
</dbReference>
<proteinExistence type="predicted"/>
<dbReference type="KEGG" id="aex:Astex_2945"/>
<organism evidence="2 3">
    <name type="scientific">Asticcacaulis excentricus (strain ATCC 15261 / DSM 4724 / KCTC 12464 / NCIMB 9791 / VKM B-1370 / CB 48)</name>
    <dbReference type="NCBI Taxonomy" id="573065"/>
    <lineage>
        <taxon>Bacteria</taxon>
        <taxon>Pseudomonadati</taxon>
        <taxon>Pseudomonadota</taxon>
        <taxon>Alphaproteobacteria</taxon>
        <taxon>Caulobacterales</taxon>
        <taxon>Caulobacteraceae</taxon>
        <taxon>Asticcacaulis</taxon>
    </lineage>
</organism>
<dbReference type="HOGENOM" id="CLU_147162_7_1_5"/>
<evidence type="ECO:0000313" key="2">
    <source>
        <dbReference type="EMBL" id="ADU14582.1"/>
    </source>
</evidence>
<dbReference type="EMBL" id="CP002396">
    <property type="protein sequence ID" value="ADU14582.1"/>
    <property type="molecule type" value="Genomic_DNA"/>
</dbReference>
<keyword evidence="1" id="KW-1277">Toxin-antitoxin system</keyword>
<dbReference type="InterPro" id="IPR035093">
    <property type="entry name" value="RelE/ParE_toxin_dom_sf"/>
</dbReference>
<gene>
    <name evidence="2" type="ordered locus">Astex_2945</name>
</gene>
<dbReference type="RefSeq" id="WP_013480406.1">
    <property type="nucleotide sequence ID" value="NC_014817.1"/>
</dbReference>
<keyword evidence="3" id="KW-1185">Reference proteome</keyword>
<dbReference type="STRING" id="573065.Astex_2945"/>
<reference evidence="3" key="1">
    <citation type="submission" date="2010-12" db="EMBL/GenBank/DDBJ databases">
        <title>Complete sequence of chromosome 2 of Asticcacaulis excentricus CB 48.</title>
        <authorList>
            <consortium name="US DOE Joint Genome Institute"/>
            <person name="Lucas S."/>
            <person name="Copeland A."/>
            <person name="Lapidus A."/>
            <person name="Cheng J.-F."/>
            <person name="Bruce D."/>
            <person name="Goodwin L."/>
            <person name="Pitluck S."/>
            <person name="Teshima H."/>
            <person name="Davenport K."/>
            <person name="Detter J.C."/>
            <person name="Han C."/>
            <person name="Tapia R."/>
            <person name="Land M."/>
            <person name="Hauser L."/>
            <person name="Jeffries C."/>
            <person name="Kyrpides N."/>
            <person name="Ivanova N."/>
            <person name="Ovchinnikova G."/>
            <person name="Brun Y.V."/>
            <person name="Woyke T."/>
        </authorList>
    </citation>
    <scope>NUCLEOTIDE SEQUENCE [LARGE SCALE GENOMIC DNA]</scope>
    <source>
        <strain evidence="3">ATCC 15261 / DSM 4724 / KCTC 12464 / NCIMB 9791 / VKM B-1370 / CB 48</strain>
    </source>
</reference>
<evidence type="ECO:0000256" key="1">
    <source>
        <dbReference type="ARBA" id="ARBA00022649"/>
    </source>
</evidence>
<evidence type="ECO:0000313" key="3">
    <source>
        <dbReference type="Proteomes" id="UP000001492"/>
    </source>
</evidence>
<sequence>MAEYLFEFTPVARREVIEASRWYASKNPRLGRRFNQQVTDVLADICRSPFRNAEVQSGLRRARLADFPYHLYYRLEDRTLYVAAVLHTRRNPSAWKKRE</sequence>
<dbReference type="Proteomes" id="UP000001492">
    <property type="component" value="Chromosome 2"/>
</dbReference>
<dbReference type="AlphaFoldDB" id="E8RSW1"/>
<name>E8RSW1_ASTEC</name>
<dbReference type="Gene3D" id="3.30.2310.20">
    <property type="entry name" value="RelE-like"/>
    <property type="match status" value="1"/>
</dbReference>
<accession>E8RSW1</accession>
<dbReference type="Pfam" id="PF05016">
    <property type="entry name" value="ParE_toxin"/>
    <property type="match status" value="1"/>
</dbReference>
<protein>
    <submittedName>
        <fullName evidence="2">Plasmid stabilization system</fullName>
    </submittedName>
</protein>
<dbReference type="OrthoDB" id="9809155at2"/>
<dbReference type="eggNOG" id="COG3668">
    <property type="taxonomic scope" value="Bacteria"/>
</dbReference>